<proteinExistence type="predicted"/>
<feature type="compositionally biased region" description="Polar residues" evidence="1">
    <location>
        <begin position="26"/>
        <end position="35"/>
    </location>
</feature>
<evidence type="ECO:0000313" key="2">
    <source>
        <dbReference type="EMBL" id="JAE23278.1"/>
    </source>
</evidence>
<organism evidence="2">
    <name type="scientific">Arundo donax</name>
    <name type="common">Giant reed</name>
    <name type="synonym">Donax arundinaceus</name>
    <dbReference type="NCBI Taxonomy" id="35708"/>
    <lineage>
        <taxon>Eukaryota</taxon>
        <taxon>Viridiplantae</taxon>
        <taxon>Streptophyta</taxon>
        <taxon>Embryophyta</taxon>
        <taxon>Tracheophyta</taxon>
        <taxon>Spermatophyta</taxon>
        <taxon>Magnoliopsida</taxon>
        <taxon>Liliopsida</taxon>
        <taxon>Poales</taxon>
        <taxon>Poaceae</taxon>
        <taxon>PACMAD clade</taxon>
        <taxon>Arundinoideae</taxon>
        <taxon>Arundineae</taxon>
        <taxon>Arundo</taxon>
    </lineage>
</organism>
<dbReference type="EMBL" id="GBRH01174618">
    <property type="protein sequence ID" value="JAE23278.1"/>
    <property type="molecule type" value="Transcribed_RNA"/>
</dbReference>
<evidence type="ECO:0000256" key="1">
    <source>
        <dbReference type="SAM" id="MobiDB-lite"/>
    </source>
</evidence>
<feature type="region of interest" description="Disordered" evidence="1">
    <location>
        <begin position="26"/>
        <end position="56"/>
    </location>
</feature>
<accession>A0A0A9GRF8</accession>
<name>A0A0A9GRF8_ARUDO</name>
<reference evidence="2" key="2">
    <citation type="journal article" date="2015" name="Data Brief">
        <title>Shoot transcriptome of the giant reed, Arundo donax.</title>
        <authorList>
            <person name="Barrero R.A."/>
            <person name="Guerrero F.D."/>
            <person name="Moolhuijzen P."/>
            <person name="Goolsby J.A."/>
            <person name="Tidwell J."/>
            <person name="Bellgard S.E."/>
            <person name="Bellgard M.I."/>
        </authorList>
    </citation>
    <scope>NUCLEOTIDE SEQUENCE</scope>
    <source>
        <tissue evidence="2">Shoot tissue taken approximately 20 cm above the soil surface</tissue>
    </source>
</reference>
<dbReference type="AlphaFoldDB" id="A0A0A9GRF8"/>
<sequence length="56" mass="6383">MNSFFIRVTSYDLPYFFLMRFARSNPLNLASSGPTRRSKSSLDNPDPAELPPSFLL</sequence>
<reference evidence="2" key="1">
    <citation type="submission" date="2014-09" db="EMBL/GenBank/DDBJ databases">
        <authorList>
            <person name="Magalhaes I.L.F."/>
            <person name="Oliveira U."/>
            <person name="Santos F.R."/>
            <person name="Vidigal T.H.D.A."/>
            <person name="Brescovit A.D."/>
            <person name="Santos A.J."/>
        </authorList>
    </citation>
    <scope>NUCLEOTIDE SEQUENCE</scope>
    <source>
        <tissue evidence="2">Shoot tissue taken approximately 20 cm above the soil surface</tissue>
    </source>
</reference>
<protein>
    <submittedName>
        <fullName evidence="2">Uncharacterized protein</fullName>
    </submittedName>
</protein>